<dbReference type="EMBL" id="BTRK01000006">
    <property type="protein sequence ID" value="GMR61574.1"/>
    <property type="molecule type" value="Genomic_DNA"/>
</dbReference>
<reference evidence="3" key="1">
    <citation type="submission" date="2022-10" db="EMBL/GenBank/DDBJ databases">
        <title>Genome assembly of Pristionchus species.</title>
        <authorList>
            <person name="Yoshida K."/>
            <person name="Sommer R.J."/>
        </authorList>
    </citation>
    <scope>NUCLEOTIDE SEQUENCE [LARGE SCALE GENOMIC DNA]</scope>
    <source>
        <strain evidence="3">RS5460</strain>
    </source>
</reference>
<evidence type="ECO:0000256" key="1">
    <source>
        <dbReference type="SAM" id="Phobius"/>
    </source>
</evidence>
<feature type="transmembrane region" description="Helical" evidence="1">
    <location>
        <begin position="93"/>
        <end position="114"/>
    </location>
</feature>
<evidence type="ECO:0008006" key="4">
    <source>
        <dbReference type="Google" id="ProtNLM"/>
    </source>
</evidence>
<dbReference type="Proteomes" id="UP001328107">
    <property type="component" value="Unassembled WGS sequence"/>
</dbReference>
<evidence type="ECO:0000313" key="2">
    <source>
        <dbReference type="EMBL" id="GMR61574.1"/>
    </source>
</evidence>
<dbReference type="PANTHER" id="PTHR22941:SF26">
    <property type="entry name" value="SERPENTINE RECEPTOR, CLASS H"/>
    <property type="match status" value="1"/>
</dbReference>
<sequence>DHFYTIRMERAFSLALHLHSTVSSVLHCVSFYLLLQKTPPNQREVRSFLVFIQAILCIHDLSFDVLVHPMPLIPLPAAYFLEILARMDVPVNIMMSLIVDFGYLIAVSFVLCFIHKHQTIIGNTSKFKMSK</sequence>
<proteinExistence type="predicted"/>
<keyword evidence="1" id="KW-1133">Transmembrane helix</keyword>
<comment type="caution">
    <text evidence="2">The sequence shown here is derived from an EMBL/GenBank/DDBJ whole genome shotgun (WGS) entry which is preliminary data.</text>
</comment>
<dbReference type="Pfam" id="PF10318">
    <property type="entry name" value="7TM_GPCR_Srh"/>
    <property type="match status" value="1"/>
</dbReference>
<accession>A0AAN5IEF8</accession>
<dbReference type="AlphaFoldDB" id="A0AAN5IEF8"/>
<feature type="transmembrane region" description="Helical" evidence="1">
    <location>
        <begin position="12"/>
        <end position="35"/>
    </location>
</feature>
<keyword evidence="3" id="KW-1185">Reference proteome</keyword>
<dbReference type="InterPro" id="IPR053220">
    <property type="entry name" value="Nematode_rcpt-like_serp_H"/>
</dbReference>
<gene>
    <name evidence="2" type="ORF">PMAYCL1PPCAC_31769</name>
</gene>
<evidence type="ECO:0000313" key="3">
    <source>
        <dbReference type="Proteomes" id="UP001328107"/>
    </source>
</evidence>
<organism evidence="2 3">
    <name type="scientific">Pristionchus mayeri</name>
    <dbReference type="NCBI Taxonomy" id="1317129"/>
    <lineage>
        <taxon>Eukaryota</taxon>
        <taxon>Metazoa</taxon>
        <taxon>Ecdysozoa</taxon>
        <taxon>Nematoda</taxon>
        <taxon>Chromadorea</taxon>
        <taxon>Rhabditida</taxon>
        <taxon>Rhabditina</taxon>
        <taxon>Diplogasteromorpha</taxon>
        <taxon>Diplogasteroidea</taxon>
        <taxon>Neodiplogasteridae</taxon>
        <taxon>Pristionchus</taxon>
    </lineage>
</organism>
<feature type="transmembrane region" description="Helical" evidence="1">
    <location>
        <begin position="47"/>
        <end position="73"/>
    </location>
</feature>
<name>A0AAN5IEF8_9BILA</name>
<dbReference type="PANTHER" id="PTHR22941">
    <property type="entry name" value="SERPENTINE RECEPTOR"/>
    <property type="match status" value="1"/>
</dbReference>
<feature type="non-terminal residue" evidence="2">
    <location>
        <position position="1"/>
    </location>
</feature>
<dbReference type="InterPro" id="IPR019422">
    <property type="entry name" value="7TM_GPCR_serpentine_rcpt_Srh"/>
</dbReference>
<keyword evidence="1" id="KW-0472">Membrane</keyword>
<protein>
    <recommendedName>
        <fullName evidence="4">G protein-coupled receptor</fullName>
    </recommendedName>
</protein>
<keyword evidence="1" id="KW-0812">Transmembrane</keyword>
<feature type="non-terminal residue" evidence="2">
    <location>
        <position position="131"/>
    </location>
</feature>